<dbReference type="Pfam" id="PF00498">
    <property type="entry name" value="FHA"/>
    <property type="match status" value="1"/>
</dbReference>
<feature type="domain" description="Type VI secretion system FHA" evidence="3">
    <location>
        <begin position="419"/>
        <end position="595"/>
    </location>
</feature>
<reference evidence="4 5" key="1">
    <citation type="submission" date="2017-01" db="EMBL/GenBank/DDBJ databases">
        <title>Deconstructing symbiosis and pathogenesis requirements using a combined genomic-metabolomic approach.</title>
        <authorList>
            <person name="Tobias N.J."/>
            <person name="Wolff H."/>
            <person name="Djahanschiri B."/>
            <person name="Ebersberger I."/>
            <person name="Bode H.B."/>
        </authorList>
    </citation>
    <scope>NUCLEOTIDE SEQUENCE [LARGE SCALE GENOMIC DNA]</scope>
    <source>
        <strain evidence="4 5">DSM 4764</strain>
    </source>
</reference>
<feature type="region of interest" description="Disordered" evidence="1">
    <location>
        <begin position="317"/>
        <end position="386"/>
    </location>
</feature>
<evidence type="ECO:0000256" key="1">
    <source>
        <dbReference type="SAM" id="MobiDB-lite"/>
    </source>
</evidence>
<dbReference type="OrthoDB" id="273564at2"/>
<feature type="compositionally biased region" description="Basic and acidic residues" evidence="1">
    <location>
        <begin position="155"/>
        <end position="164"/>
    </location>
</feature>
<feature type="compositionally biased region" description="Basic and acidic residues" evidence="1">
    <location>
        <begin position="367"/>
        <end position="386"/>
    </location>
</feature>
<dbReference type="Pfam" id="PF20232">
    <property type="entry name" value="T6SS_FHA_C"/>
    <property type="match status" value="1"/>
</dbReference>
<dbReference type="InterPro" id="IPR046883">
    <property type="entry name" value="T6SS_FHA_C"/>
</dbReference>
<sequence length="609" mass="68423">MVMRFTIVKNTGTNQPPQLSYEFIPPGGTIGRSPDNNWVLPDEEQAIARLQAIVSISSDGECRITNRGAASEILLNTIPMAPDRQIEVRDGDMLNMGEYQIQVVNVSQSAPPVATTRVLNTTRPFGDKSENIPNEIWDGLENIFTATEATPTQEARQKPQELHDNNPLIKPQQHQERNPIDPLAQMETTISLDDLQFRATDPVTMFNPDTDLQQENILNDTTPSTLLQSLSKPSSKPLSTQRKQYDQRDDKSDVDPLALFTNKLFTDKLFTDKHTRKEIKNDDPLSLMLDNAEPLAPLDNTTISASQENPYQDKSAYFTQASSPPLPPLFATEDTTEKLTQKPPDADPQNQNPVNHQYPINNADKINSADHTHNSTSRRDNGIDASERLNIDPVTYKINPAKTDEVKLEGKLLAALLDGMGLNHFQPLQFDEHIMYQLGKLLSQLSQGIMALNAARTQLKHQANAEMTQILTDANNPFKLLPSGQAVLVQMFGTHMPGFMAPEQATRDILIELQAHQLGMIAGLHSITADILQSFEPDVIERRAREEGGFSRLSLSSTYKASLWDYLSKYHQKIAHEFKQHHVLFGENFLQAYEAEVERYKNSQDRSRK</sequence>
<dbReference type="AlphaFoldDB" id="A0A1Y2SP25"/>
<feature type="compositionally biased region" description="Low complexity" evidence="1">
    <location>
        <begin position="225"/>
        <end position="241"/>
    </location>
</feature>
<feature type="domain" description="FHA" evidence="2">
    <location>
        <begin position="29"/>
        <end position="97"/>
    </location>
</feature>
<evidence type="ECO:0000313" key="5">
    <source>
        <dbReference type="Proteomes" id="UP000194204"/>
    </source>
</evidence>
<proteinExistence type="predicted"/>
<evidence type="ECO:0000259" key="2">
    <source>
        <dbReference type="Pfam" id="PF00498"/>
    </source>
</evidence>
<dbReference type="STRING" id="40578.Xbed_01183"/>
<keyword evidence="5" id="KW-1185">Reference proteome</keyword>
<gene>
    <name evidence="4" type="ORF">Xbed_01183</name>
</gene>
<feature type="region of interest" description="Disordered" evidence="1">
    <location>
        <begin position="225"/>
        <end position="251"/>
    </location>
</feature>
<name>A0A1Y2SP25_9GAMM</name>
<evidence type="ECO:0000259" key="3">
    <source>
        <dbReference type="Pfam" id="PF20232"/>
    </source>
</evidence>
<protein>
    <submittedName>
        <fullName evidence="4">Putative FHA domain protein</fullName>
    </submittedName>
</protein>
<dbReference type="EMBL" id="MUBK01000007">
    <property type="protein sequence ID" value="OTA20655.1"/>
    <property type="molecule type" value="Genomic_DNA"/>
</dbReference>
<dbReference type="SUPFAM" id="SSF49879">
    <property type="entry name" value="SMAD/FHA domain"/>
    <property type="match status" value="1"/>
</dbReference>
<feature type="region of interest" description="Disordered" evidence="1">
    <location>
        <begin position="150"/>
        <end position="177"/>
    </location>
</feature>
<dbReference type="Gene3D" id="2.60.200.20">
    <property type="match status" value="1"/>
</dbReference>
<dbReference type="InterPro" id="IPR000253">
    <property type="entry name" value="FHA_dom"/>
</dbReference>
<accession>A0A1Y2SP25</accession>
<dbReference type="InterPro" id="IPR008984">
    <property type="entry name" value="SMAD_FHA_dom_sf"/>
</dbReference>
<organism evidence="4 5">
    <name type="scientific">Xenorhabdus beddingii</name>
    <dbReference type="NCBI Taxonomy" id="40578"/>
    <lineage>
        <taxon>Bacteria</taxon>
        <taxon>Pseudomonadati</taxon>
        <taxon>Pseudomonadota</taxon>
        <taxon>Gammaproteobacteria</taxon>
        <taxon>Enterobacterales</taxon>
        <taxon>Morganellaceae</taxon>
        <taxon>Xenorhabdus</taxon>
    </lineage>
</organism>
<dbReference type="Proteomes" id="UP000194204">
    <property type="component" value="Unassembled WGS sequence"/>
</dbReference>
<feature type="compositionally biased region" description="Polar residues" evidence="1">
    <location>
        <begin position="348"/>
        <end position="360"/>
    </location>
</feature>
<dbReference type="CDD" id="cd00060">
    <property type="entry name" value="FHA"/>
    <property type="match status" value="1"/>
</dbReference>
<comment type="caution">
    <text evidence="4">The sequence shown here is derived from an EMBL/GenBank/DDBJ whole genome shotgun (WGS) entry which is preliminary data.</text>
</comment>
<evidence type="ECO:0000313" key="4">
    <source>
        <dbReference type="EMBL" id="OTA20655.1"/>
    </source>
</evidence>